<protein>
    <submittedName>
        <fullName evidence="4">Protein ImuB</fullName>
    </submittedName>
</protein>
<dbReference type="PANTHER" id="PTHR35369">
    <property type="entry name" value="BLR3025 PROTEIN-RELATED"/>
    <property type="match status" value="1"/>
</dbReference>
<evidence type="ECO:0000256" key="2">
    <source>
        <dbReference type="ARBA" id="ARBA00022763"/>
    </source>
</evidence>
<dbReference type="Proteomes" id="UP000236327">
    <property type="component" value="Unassembled WGS sequence"/>
</dbReference>
<evidence type="ECO:0000259" key="3">
    <source>
        <dbReference type="Pfam" id="PF00817"/>
    </source>
</evidence>
<evidence type="ECO:0000313" key="5">
    <source>
        <dbReference type="Proteomes" id="UP000236327"/>
    </source>
</evidence>
<evidence type="ECO:0000313" key="4">
    <source>
        <dbReference type="EMBL" id="PNU03253.1"/>
    </source>
</evidence>
<dbReference type="Gene3D" id="3.30.70.270">
    <property type="match status" value="1"/>
</dbReference>
<dbReference type="Gene3D" id="3.40.1170.60">
    <property type="match status" value="1"/>
</dbReference>
<dbReference type="Pfam" id="PF00817">
    <property type="entry name" value="IMS"/>
    <property type="match status" value="1"/>
</dbReference>
<dbReference type="EMBL" id="LYMM01000054">
    <property type="protein sequence ID" value="PNU03253.1"/>
    <property type="molecule type" value="Genomic_DNA"/>
</dbReference>
<comment type="caution">
    <text evidence="4">The sequence shown here is derived from an EMBL/GenBank/DDBJ whole genome shotgun (WGS) entry which is preliminary data.</text>
</comment>
<dbReference type="GO" id="GO:0006281">
    <property type="term" value="P:DNA repair"/>
    <property type="evidence" value="ECO:0007669"/>
    <property type="project" value="InterPro"/>
</dbReference>
<dbReference type="InterPro" id="IPR043128">
    <property type="entry name" value="Rev_trsase/Diguanyl_cyclase"/>
</dbReference>
<proteinExistence type="inferred from homology"/>
<dbReference type="AlphaFoldDB" id="A0A2K2FWV3"/>
<sequence length="479" mass="52337">MAAPLALIGKLGRRDEIVAACPAARALGIHVGMAATHARALVSDLDFRVAEPEADAALLDRLALFGIRRWSPVVAVSPPDGIWLDLTGAAHLHGGEARFCQRLHAFCRRAGFTARLAIAETPGAAHALARYGREDIVIIPHGGVLKALSPLPVAALRLEGGALAAARKFGFETIADLLPVARGPLARRLGLATIGRLDQALGGKAEPITPREDVVIPAVERRLLEPIGTAEAIAQVMHDLLKDLAEVLQRRGLGARSLRLCALRIDGGEQVVAIGTSRPTREVPHLLRLLKLRIERIDPGMGLEQFRLLAPHTEPLDAENLGAILAGESTVRDPARLVDVVAGRIGPGAVFRIAPVESYVPERAVRLISPIETTGSWPAWQRPVRLFTRPEPLRRVMALLPDQPPRRFEWRGRSYTVVAGDGPERIHGEWWRRNAEVWAVRDYYRVEDETGGRYWVFRRGDGVAGETGDLSWWMHGVFA</sequence>
<feature type="domain" description="UmuC" evidence="3">
    <location>
        <begin position="8"/>
        <end position="126"/>
    </location>
</feature>
<dbReference type="InterPro" id="IPR043502">
    <property type="entry name" value="DNA/RNA_pol_sf"/>
</dbReference>
<dbReference type="InterPro" id="IPR001126">
    <property type="entry name" value="UmuC"/>
</dbReference>
<keyword evidence="5" id="KW-1185">Reference proteome</keyword>
<reference evidence="4 5" key="1">
    <citation type="submission" date="2016-05" db="EMBL/GenBank/DDBJ databases">
        <title>Complete genome sequence of Novosphingobium guangzhouense SA925(T).</title>
        <authorList>
            <person name="Sha S."/>
        </authorList>
    </citation>
    <scope>NUCLEOTIDE SEQUENCE [LARGE SCALE GENOMIC DNA]</scope>
    <source>
        <strain evidence="4 5">SA925</strain>
    </source>
</reference>
<dbReference type="PANTHER" id="PTHR35369:SF2">
    <property type="entry name" value="BLR3025 PROTEIN"/>
    <property type="match status" value="1"/>
</dbReference>
<keyword evidence="2" id="KW-0227">DNA damage</keyword>
<dbReference type="SUPFAM" id="SSF56672">
    <property type="entry name" value="DNA/RNA polymerases"/>
    <property type="match status" value="1"/>
</dbReference>
<dbReference type="CDD" id="cd03468">
    <property type="entry name" value="PolY_like"/>
    <property type="match status" value="1"/>
</dbReference>
<accession>A0A2K2FWV3</accession>
<name>A0A2K2FWV3_9SPHN</name>
<comment type="similarity">
    <text evidence="1">Belongs to the DNA polymerase type-Y family.</text>
</comment>
<gene>
    <name evidence="4" type="ORF">A8V01_24290</name>
</gene>
<dbReference type="InterPro" id="IPR050356">
    <property type="entry name" value="SulA_CellDiv_inhibitor"/>
</dbReference>
<evidence type="ECO:0000256" key="1">
    <source>
        <dbReference type="ARBA" id="ARBA00010945"/>
    </source>
</evidence>
<organism evidence="4 5">
    <name type="scientific">Novosphingobium guangzhouense</name>
    <dbReference type="NCBI Taxonomy" id="1850347"/>
    <lineage>
        <taxon>Bacteria</taxon>
        <taxon>Pseudomonadati</taxon>
        <taxon>Pseudomonadota</taxon>
        <taxon>Alphaproteobacteria</taxon>
        <taxon>Sphingomonadales</taxon>
        <taxon>Sphingomonadaceae</taxon>
        <taxon>Novosphingobium</taxon>
    </lineage>
</organism>